<name>A0A2A2JA88_9BILA</name>
<dbReference type="GO" id="GO:0005634">
    <property type="term" value="C:nucleus"/>
    <property type="evidence" value="ECO:0007669"/>
    <property type="project" value="UniProtKB-SubCell"/>
</dbReference>
<feature type="compositionally biased region" description="Polar residues" evidence="9">
    <location>
        <begin position="761"/>
        <end position="772"/>
    </location>
</feature>
<reference evidence="11 12" key="1">
    <citation type="journal article" date="2017" name="Curr. Biol.">
        <title>Genome architecture and evolution of a unichromosomal asexual nematode.</title>
        <authorList>
            <person name="Fradin H."/>
            <person name="Zegar C."/>
            <person name="Gutwein M."/>
            <person name="Lucas J."/>
            <person name="Kovtun M."/>
            <person name="Corcoran D."/>
            <person name="Baugh L.R."/>
            <person name="Kiontke K."/>
            <person name="Gunsalus K."/>
            <person name="Fitch D.H."/>
            <person name="Piano F."/>
        </authorList>
    </citation>
    <scope>NUCLEOTIDE SEQUENCE [LARGE SCALE GENOMIC DNA]</scope>
    <source>
        <strain evidence="11">PF1309</strain>
    </source>
</reference>
<sequence>MNHQLPAGGMQSLSNEWSRSNSYSGPLSVTSQDRLDEIDDILAQGEQINPNNRLDDLPPLSLDVDELRTHSSTGSLSSSSTGLPAFTCESCKKSVSSSRSLKRHQTTCKQYIAEHGPPPDSDYPRLSTAANTCEDCSRQLCSASNLKRHKATCKVIMQKNGEFVDRGEILQQRIAATRKPRPPWPAVHIKPNERQIIDRSYAAALAACNESKIHRPLSTGSCPAPATGTSISISTSTRSAQLLSQSPPLLPLGINSSSSNSGDSTPRIRVERPFITVGEHLKAQVQQQQRLMEQLNQRSLLKSEASPPPIQPSFPLSRLRTYQVIPKPMASPAPVPAVQNQPEKEEIKQQAVKIEDVPLPLTSTGGAYSKTEEERKEDEMCLARKNSAILQKEDEMCEIRKPHGPLDSIITTQPLMSDRINASYSNAGRGTSTERSSDAIQTTLPAGSGLAAKHIPAVFARGHMQACTEYQCPECFKTYSCRKNVKRHRMAVHKQTPDEIASNPGQVIHVSPNSMVSCSSTLLSSPTTGSQQVGKEMEEWSPSWGNGNGSQNEKEYGDDEMESVETARIAAELKRSAEEELAGMEEKRPKTELAEADTTFHEETDMSNLPQSHLPPTILLESGSIQSRQVPEIAANERETNGQFNPNSEHFNNSTYSIPVNQRYDGQNQLSNNNSNSLNRLKIHTCVDCNRILSSDYSLRRHRMTCPEVKSALTKPDKDEEPMRNSNSIENSSGPFQNWFGSNTEEADSTTSQRRDRSTSPVFRNSNDTSPIESGPLPIPYHQPPPISDALPTPNIPSNPPMAIISPMVISKTIDEVASNIPQDSSLTIVTTQRRCRNGTSLRQNVSPYGSSTGSPASGNGQKARHHCQDCDKYYSSEWNLERHRRESCPYKEKSREQTLVQQDLPQNQEPSANLPPAGANGEPLIQQPTSLQDEVCVQVRTTRFYVSRAALSRSSGYFAQIFPQGEPIKPGDVRLDIDPHAFQCLLDVHNCRMGLSATNIDTVIDMANKLKFNAVLSLCEDFISNSLPHTSVMHAIRLADHHKLNQTKQKLFDTISLDVFRSLSADQNYRMMSADLKAELLEKWGSFL</sequence>
<dbReference type="PROSITE" id="PS50157">
    <property type="entry name" value="ZINC_FINGER_C2H2_2"/>
    <property type="match status" value="3"/>
</dbReference>
<keyword evidence="12" id="KW-1185">Reference proteome</keyword>
<feature type="domain" description="C2H2-type" evidence="10">
    <location>
        <begin position="866"/>
        <end position="895"/>
    </location>
</feature>
<feature type="region of interest" description="Disordered" evidence="9">
    <location>
        <begin position="1"/>
        <end position="30"/>
    </location>
</feature>
<evidence type="ECO:0000313" key="11">
    <source>
        <dbReference type="EMBL" id="PAV58710.1"/>
    </source>
</evidence>
<dbReference type="Gene3D" id="3.30.160.60">
    <property type="entry name" value="Classic Zinc Finger"/>
    <property type="match status" value="1"/>
</dbReference>
<dbReference type="InterPro" id="IPR011333">
    <property type="entry name" value="SKP1/BTB/POZ_sf"/>
</dbReference>
<dbReference type="SUPFAM" id="SSF54695">
    <property type="entry name" value="POZ domain"/>
    <property type="match status" value="1"/>
</dbReference>
<comment type="caution">
    <text evidence="11">The sequence shown here is derived from an EMBL/GenBank/DDBJ whole genome shotgun (WGS) entry which is preliminary data.</text>
</comment>
<feature type="domain" description="C2H2-type" evidence="10">
    <location>
        <begin position="470"/>
        <end position="498"/>
    </location>
</feature>
<evidence type="ECO:0000256" key="4">
    <source>
        <dbReference type="ARBA" id="ARBA00022771"/>
    </source>
</evidence>
<evidence type="ECO:0000256" key="9">
    <source>
        <dbReference type="SAM" id="MobiDB-lite"/>
    </source>
</evidence>
<feature type="region of interest" description="Disordered" evidence="9">
    <location>
        <begin position="709"/>
        <end position="795"/>
    </location>
</feature>
<dbReference type="InterPro" id="IPR036236">
    <property type="entry name" value="Znf_C2H2_sf"/>
</dbReference>
<keyword evidence="3" id="KW-0677">Repeat</keyword>
<dbReference type="GO" id="GO:0008270">
    <property type="term" value="F:zinc ion binding"/>
    <property type="evidence" value="ECO:0007669"/>
    <property type="project" value="UniProtKB-KW"/>
</dbReference>
<dbReference type="PANTHER" id="PTHR24406">
    <property type="entry name" value="TRANSCRIPTIONAL REPRESSOR CTCFL-RELATED"/>
    <property type="match status" value="1"/>
</dbReference>
<protein>
    <recommendedName>
        <fullName evidence="10">C2H2-type domain-containing protein</fullName>
    </recommendedName>
</protein>
<dbReference type="AlphaFoldDB" id="A0A2A2JA88"/>
<feature type="coiled-coil region" evidence="8">
    <location>
        <begin position="567"/>
        <end position="594"/>
    </location>
</feature>
<comment type="subcellular location">
    <subcellularLocation>
        <location evidence="1">Nucleus</location>
    </subcellularLocation>
</comment>
<evidence type="ECO:0000313" key="12">
    <source>
        <dbReference type="Proteomes" id="UP000218231"/>
    </source>
</evidence>
<dbReference type="InterPro" id="IPR050888">
    <property type="entry name" value="ZnF_C2H2-type_TF"/>
</dbReference>
<evidence type="ECO:0000259" key="10">
    <source>
        <dbReference type="PROSITE" id="PS50157"/>
    </source>
</evidence>
<feature type="compositionally biased region" description="Polar residues" evidence="9">
    <location>
        <begin position="11"/>
        <end position="30"/>
    </location>
</feature>
<dbReference type="SUPFAM" id="SSF57667">
    <property type="entry name" value="beta-beta-alpha zinc fingers"/>
    <property type="match status" value="1"/>
</dbReference>
<keyword evidence="8" id="KW-0175">Coiled coil</keyword>
<keyword evidence="4 7" id="KW-0863">Zinc-finger</keyword>
<evidence type="ECO:0000256" key="6">
    <source>
        <dbReference type="ARBA" id="ARBA00023242"/>
    </source>
</evidence>
<accession>A0A2A2JA88</accession>
<feature type="region of interest" description="Disordered" evidence="9">
    <location>
        <begin position="248"/>
        <end position="267"/>
    </location>
</feature>
<keyword evidence="2" id="KW-0479">Metal-binding</keyword>
<dbReference type="Gene3D" id="3.30.710.10">
    <property type="entry name" value="Potassium Channel Kv1.1, Chain A"/>
    <property type="match status" value="1"/>
</dbReference>
<dbReference type="Proteomes" id="UP000218231">
    <property type="component" value="Unassembled WGS sequence"/>
</dbReference>
<gene>
    <name evidence="11" type="ORF">WR25_04005</name>
</gene>
<dbReference type="InterPro" id="IPR000210">
    <property type="entry name" value="BTB/POZ_dom"/>
</dbReference>
<evidence type="ECO:0000256" key="1">
    <source>
        <dbReference type="ARBA" id="ARBA00004123"/>
    </source>
</evidence>
<feature type="compositionally biased region" description="Low complexity" evidence="9">
    <location>
        <begin position="519"/>
        <end position="530"/>
    </location>
</feature>
<evidence type="ECO:0000256" key="3">
    <source>
        <dbReference type="ARBA" id="ARBA00022737"/>
    </source>
</evidence>
<keyword evidence="6" id="KW-0539">Nucleus</keyword>
<feature type="compositionally biased region" description="Polar residues" evidence="9">
    <location>
        <begin position="724"/>
        <end position="744"/>
    </location>
</feature>
<feature type="region of interest" description="Disordered" evidence="9">
    <location>
        <begin position="519"/>
        <end position="558"/>
    </location>
</feature>
<feature type="compositionally biased region" description="Polar residues" evidence="9">
    <location>
        <begin position="835"/>
        <end position="861"/>
    </location>
</feature>
<feature type="compositionally biased region" description="Low complexity" evidence="9">
    <location>
        <begin position="248"/>
        <end position="264"/>
    </location>
</feature>
<dbReference type="InterPro" id="IPR013087">
    <property type="entry name" value="Znf_C2H2_type"/>
</dbReference>
<organism evidence="11 12">
    <name type="scientific">Diploscapter pachys</name>
    <dbReference type="NCBI Taxonomy" id="2018661"/>
    <lineage>
        <taxon>Eukaryota</taxon>
        <taxon>Metazoa</taxon>
        <taxon>Ecdysozoa</taxon>
        <taxon>Nematoda</taxon>
        <taxon>Chromadorea</taxon>
        <taxon>Rhabditida</taxon>
        <taxon>Rhabditina</taxon>
        <taxon>Rhabditomorpha</taxon>
        <taxon>Rhabditoidea</taxon>
        <taxon>Rhabditidae</taxon>
        <taxon>Diploscapter</taxon>
    </lineage>
</organism>
<evidence type="ECO:0000256" key="7">
    <source>
        <dbReference type="PROSITE-ProRule" id="PRU00042"/>
    </source>
</evidence>
<feature type="compositionally biased region" description="Pro residues" evidence="9">
    <location>
        <begin position="777"/>
        <end position="787"/>
    </location>
</feature>
<keyword evidence="5" id="KW-0862">Zinc</keyword>
<feature type="region of interest" description="Disordered" evidence="9">
    <location>
        <begin position="835"/>
        <end position="865"/>
    </location>
</feature>
<dbReference type="Pfam" id="PF00651">
    <property type="entry name" value="BTB"/>
    <property type="match status" value="1"/>
</dbReference>
<evidence type="ECO:0000256" key="8">
    <source>
        <dbReference type="SAM" id="Coils"/>
    </source>
</evidence>
<feature type="domain" description="C2H2-type" evidence="10">
    <location>
        <begin position="86"/>
        <end position="119"/>
    </location>
</feature>
<dbReference type="PROSITE" id="PS00028">
    <property type="entry name" value="ZINC_FINGER_C2H2_1"/>
    <property type="match status" value="1"/>
</dbReference>
<dbReference type="CDD" id="cd18186">
    <property type="entry name" value="BTB_POZ_ZBTB_KLHL-like"/>
    <property type="match status" value="1"/>
</dbReference>
<dbReference type="OrthoDB" id="5865602at2759"/>
<evidence type="ECO:0000256" key="5">
    <source>
        <dbReference type="ARBA" id="ARBA00022833"/>
    </source>
</evidence>
<dbReference type="EMBL" id="LIAE01010562">
    <property type="protein sequence ID" value="PAV58710.1"/>
    <property type="molecule type" value="Genomic_DNA"/>
</dbReference>
<evidence type="ECO:0000256" key="2">
    <source>
        <dbReference type="ARBA" id="ARBA00022723"/>
    </source>
</evidence>
<dbReference type="SMART" id="SM00225">
    <property type="entry name" value="BTB"/>
    <property type="match status" value="1"/>
</dbReference>
<proteinExistence type="predicted"/>
<dbReference type="SMART" id="SM00355">
    <property type="entry name" value="ZnF_C2H2"/>
    <property type="match status" value="5"/>
</dbReference>